<dbReference type="eggNOG" id="KOG4157">
    <property type="taxonomic scope" value="Eukaryota"/>
</dbReference>
<dbReference type="SMART" id="SM00321">
    <property type="entry name" value="WSC"/>
    <property type="match status" value="2"/>
</dbReference>
<keyword evidence="1" id="KW-0677">Repeat</keyword>
<feature type="signal peptide" evidence="2">
    <location>
        <begin position="1"/>
        <end position="21"/>
    </location>
</feature>
<feature type="domain" description="WSC" evidence="3">
    <location>
        <begin position="157"/>
        <end position="255"/>
    </location>
</feature>
<keyword evidence="2" id="KW-0732">Signal</keyword>
<evidence type="ECO:0000256" key="1">
    <source>
        <dbReference type="ARBA" id="ARBA00022737"/>
    </source>
</evidence>
<dbReference type="PROSITE" id="PS51212">
    <property type="entry name" value="WSC"/>
    <property type="match status" value="2"/>
</dbReference>
<dbReference type="PANTHER" id="PTHR45964">
    <property type="entry name" value="WSCD FAMILY MEMBER CG9164"/>
    <property type="match status" value="1"/>
</dbReference>
<dbReference type="EMBL" id="LATX01002243">
    <property type="protein sequence ID" value="KTB32240.1"/>
    <property type="molecule type" value="Genomic_DNA"/>
</dbReference>
<dbReference type="Proteomes" id="UP000054988">
    <property type="component" value="Unassembled WGS sequence"/>
</dbReference>
<evidence type="ECO:0000256" key="2">
    <source>
        <dbReference type="SAM" id="SignalP"/>
    </source>
</evidence>
<protein>
    <recommendedName>
        <fullName evidence="3">WSC domain-containing protein</fullName>
    </recommendedName>
</protein>
<evidence type="ECO:0000313" key="5">
    <source>
        <dbReference type="Proteomes" id="UP000054988"/>
    </source>
</evidence>
<dbReference type="PANTHER" id="PTHR45964:SF5">
    <property type="entry name" value="WSCD FAMILY MEMBER CG9164"/>
    <property type="match status" value="1"/>
</dbReference>
<reference evidence="4 5" key="1">
    <citation type="submission" date="2015-12" db="EMBL/GenBank/DDBJ databases">
        <title>Draft genome sequence of Moniliophthora roreri, the causal agent of frosty pod rot of cacao.</title>
        <authorList>
            <person name="Aime M.C."/>
            <person name="Diaz-Valderrama J.R."/>
            <person name="Kijpornyongpan T."/>
            <person name="Phillips-Mora W."/>
        </authorList>
    </citation>
    <scope>NUCLEOTIDE SEQUENCE [LARGE SCALE GENOMIC DNA]</scope>
    <source>
        <strain evidence="4 5">MCA 2952</strain>
    </source>
</reference>
<gene>
    <name evidence="4" type="ORF">WG66_15189</name>
</gene>
<dbReference type="Pfam" id="PF01822">
    <property type="entry name" value="WSC"/>
    <property type="match status" value="2"/>
</dbReference>
<comment type="caution">
    <text evidence="4">The sequence shown here is derived from an EMBL/GenBank/DDBJ whole genome shotgun (WGS) entry which is preliminary data.</text>
</comment>
<sequence length="415" mass="43381">MPTLTSTSAFLLLTLVQGIAAAKSHQHQHQHVSQRDTQVQALPGNWSSVGCFTDLSTARTLQGQSTSSDNNMTIEACISTCEAADFIFAGVEFGQECYCDSTIQSPGTQVSLDECNLPCTGAEDTETCGGSGRIHVFGNGQKGPSLEQVVNDAKLGIWEFEGCFIDSPTTRVLGVPLGVPEGVTAKGCVVACSDAGFIQAGVEDGHECWCDTITTSQFSNLNATKAPDTDCRGVCVVDHGEYCGNANRIAVYRLNETATTSCVGSIGSNFTLVAASDDGHEEPLKVVVAEMTASGVWGVLSACPLCCSDYPSLSLENGVIMPHSSSNPNQIMKSIPSLSPGDSPAFATIAGGTGYCAVNDNLLSFGGKIDGFALCRNTSALAGGRMDVVFEPKAGHENYVLEECRSVVIKIIGAS</sequence>
<feature type="chain" id="PRO_5006901537" description="WSC domain-containing protein" evidence="2">
    <location>
        <begin position="22"/>
        <end position="415"/>
    </location>
</feature>
<accession>A0A0W0F7E4</accession>
<feature type="domain" description="WSC" evidence="3">
    <location>
        <begin position="45"/>
        <end position="140"/>
    </location>
</feature>
<evidence type="ECO:0000313" key="4">
    <source>
        <dbReference type="EMBL" id="KTB32240.1"/>
    </source>
</evidence>
<name>A0A0W0F7E4_MONRR</name>
<proteinExistence type="predicted"/>
<dbReference type="InterPro" id="IPR002889">
    <property type="entry name" value="WSC_carb-bd"/>
</dbReference>
<dbReference type="InterPro" id="IPR051589">
    <property type="entry name" value="Sialate-O-sulfotransferase"/>
</dbReference>
<dbReference type="AlphaFoldDB" id="A0A0W0F7E4"/>
<evidence type="ECO:0000259" key="3">
    <source>
        <dbReference type="PROSITE" id="PS51212"/>
    </source>
</evidence>
<organism evidence="4 5">
    <name type="scientific">Moniliophthora roreri</name>
    <name type="common">Frosty pod rot fungus</name>
    <name type="synonym">Monilia roreri</name>
    <dbReference type="NCBI Taxonomy" id="221103"/>
    <lineage>
        <taxon>Eukaryota</taxon>
        <taxon>Fungi</taxon>
        <taxon>Dikarya</taxon>
        <taxon>Basidiomycota</taxon>
        <taxon>Agaricomycotina</taxon>
        <taxon>Agaricomycetes</taxon>
        <taxon>Agaricomycetidae</taxon>
        <taxon>Agaricales</taxon>
        <taxon>Marasmiineae</taxon>
        <taxon>Marasmiaceae</taxon>
        <taxon>Moniliophthora</taxon>
    </lineage>
</organism>